<dbReference type="CDD" id="cd01670">
    <property type="entry name" value="Death"/>
    <property type="match status" value="1"/>
</dbReference>
<dbReference type="Pfam" id="PF00619">
    <property type="entry name" value="CARD"/>
    <property type="match status" value="1"/>
</dbReference>
<dbReference type="GeneTree" id="ENSGT00970000193969"/>
<evidence type="ECO:0000313" key="5">
    <source>
        <dbReference type="Proteomes" id="UP000242638"/>
    </source>
</evidence>
<evidence type="ECO:0000313" key="4">
    <source>
        <dbReference type="Ensembl" id="ENSPREP00000002324.1"/>
    </source>
</evidence>
<protein>
    <recommendedName>
        <fullName evidence="6">CARD domain-containing protein</fullName>
    </recommendedName>
</protein>
<dbReference type="PANTHER" id="PTHR47901">
    <property type="entry name" value="CASPASE RECRUITMENT DOMAIN-CONTAINING PROTEIN 18"/>
    <property type="match status" value="1"/>
</dbReference>
<dbReference type="PROSITE" id="PS50017">
    <property type="entry name" value="DEATH_DOMAIN"/>
    <property type="match status" value="1"/>
</dbReference>
<reference evidence="4" key="3">
    <citation type="submission" date="2025-09" db="UniProtKB">
        <authorList>
            <consortium name="Ensembl"/>
        </authorList>
    </citation>
    <scope>IDENTIFICATION</scope>
    <source>
        <strain evidence="4">Guanapo</strain>
    </source>
</reference>
<dbReference type="Ensembl" id="ENSPRET00000002372.1">
    <property type="protein sequence ID" value="ENSPREP00000002324.1"/>
    <property type="gene ID" value="ENSPREG00000001716.1"/>
</dbReference>
<organism evidence="4 5">
    <name type="scientific">Poecilia reticulata</name>
    <name type="common">Guppy</name>
    <name type="synonym">Acanthophacelus reticulatus</name>
    <dbReference type="NCBI Taxonomy" id="8081"/>
    <lineage>
        <taxon>Eukaryota</taxon>
        <taxon>Metazoa</taxon>
        <taxon>Chordata</taxon>
        <taxon>Craniata</taxon>
        <taxon>Vertebrata</taxon>
        <taxon>Euteleostomi</taxon>
        <taxon>Actinopterygii</taxon>
        <taxon>Neopterygii</taxon>
        <taxon>Teleostei</taxon>
        <taxon>Neoteleostei</taxon>
        <taxon>Acanthomorphata</taxon>
        <taxon>Ovalentaria</taxon>
        <taxon>Atherinomorphae</taxon>
        <taxon>Cyprinodontiformes</taxon>
        <taxon>Poeciliidae</taxon>
        <taxon>Poeciliinae</taxon>
        <taxon>Poecilia</taxon>
    </lineage>
</organism>
<reference evidence="5" key="1">
    <citation type="submission" date="2013-11" db="EMBL/GenBank/DDBJ databases">
        <title>The genomic landscape of the Guanapo guppy.</title>
        <authorList>
            <person name="Kuenstner A."/>
            <person name="Dreyer C."/>
        </authorList>
    </citation>
    <scope>NUCLEOTIDE SEQUENCE</scope>
    <source>
        <strain evidence="5">Guanapo</strain>
    </source>
</reference>
<feature type="compositionally biased region" description="Basic and acidic residues" evidence="1">
    <location>
        <begin position="108"/>
        <end position="129"/>
    </location>
</feature>
<dbReference type="InterPro" id="IPR001315">
    <property type="entry name" value="CARD"/>
</dbReference>
<feature type="domain" description="Death" evidence="2">
    <location>
        <begin position="137"/>
        <end position="209"/>
    </location>
</feature>
<reference evidence="4" key="2">
    <citation type="submission" date="2025-08" db="UniProtKB">
        <authorList>
            <consortium name="Ensembl"/>
        </authorList>
    </citation>
    <scope>IDENTIFICATION</scope>
    <source>
        <strain evidence="4">Guanapo</strain>
    </source>
</reference>
<evidence type="ECO:0000259" key="3">
    <source>
        <dbReference type="PROSITE" id="PS50209"/>
    </source>
</evidence>
<dbReference type="GO" id="GO:0072559">
    <property type="term" value="C:NLRP3 inflammasome complex"/>
    <property type="evidence" value="ECO:0007669"/>
    <property type="project" value="TreeGrafter"/>
</dbReference>
<dbReference type="InterPro" id="IPR000488">
    <property type="entry name" value="Death_dom"/>
</dbReference>
<proteinExistence type="predicted"/>
<sequence length="221" mass="25416">MNHYYFFPIPDKKLKRVRDEFVQRVSDAVINQLLDLCLKHGVLGDEEKDSILEGNRTRANKARALIDAVTRKGPETCEKVIGYLESKDRMLFKQLGLSSAQASQSAGRRKEEEEETACKRARQQDKPDGVTRSQDLSELQLLQVAEQLGKEWKQVAIYLGLESNDVDDLEEAEISVTMRKQKMLLKWKNKRKRGEATAKHLLESLKEMENLSHKVYEILEG</sequence>
<name>A0A3P9MYE1_POERE</name>
<dbReference type="Gene3D" id="1.10.533.10">
    <property type="entry name" value="Death Domain, Fas"/>
    <property type="match status" value="2"/>
</dbReference>
<evidence type="ECO:0008006" key="6">
    <source>
        <dbReference type="Google" id="ProtNLM"/>
    </source>
</evidence>
<dbReference type="GO" id="GO:0004197">
    <property type="term" value="F:cysteine-type endopeptidase activity"/>
    <property type="evidence" value="ECO:0007669"/>
    <property type="project" value="InterPro"/>
</dbReference>
<dbReference type="Pfam" id="PF00531">
    <property type="entry name" value="Death"/>
    <property type="match status" value="1"/>
</dbReference>
<dbReference type="InterPro" id="IPR011029">
    <property type="entry name" value="DEATH-like_dom_sf"/>
</dbReference>
<dbReference type="SMART" id="SM00005">
    <property type="entry name" value="DEATH"/>
    <property type="match status" value="1"/>
</dbReference>
<dbReference type="PROSITE" id="PS50209">
    <property type="entry name" value="CARD"/>
    <property type="match status" value="1"/>
</dbReference>
<dbReference type="OMA" id="ENRTRAN"/>
<feature type="domain" description="CARD" evidence="3">
    <location>
        <begin position="14"/>
        <end position="99"/>
    </location>
</feature>
<dbReference type="Bgee" id="ENSPREG00000001716">
    <property type="expression patterns" value="Expressed in caudal fin and 1 other cell type or tissue"/>
</dbReference>
<dbReference type="InterPro" id="IPR002398">
    <property type="entry name" value="Pept_C14"/>
</dbReference>
<dbReference type="GO" id="GO:0050727">
    <property type="term" value="P:regulation of inflammatory response"/>
    <property type="evidence" value="ECO:0007669"/>
    <property type="project" value="TreeGrafter"/>
</dbReference>
<dbReference type="Proteomes" id="UP000242638">
    <property type="component" value="Unassembled WGS sequence"/>
</dbReference>
<dbReference type="GO" id="GO:0007165">
    <property type="term" value="P:signal transduction"/>
    <property type="evidence" value="ECO:0007669"/>
    <property type="project" value="InterPro"/>
</dbReference>
<dbReference type="GO" id="GO:0042981">
    <property type="term" value="P:regulation of apoptotic process"/>
    <property type="evidence" value="ECO:0007669"/>
    <property type="project" value="InterPro"/>
</dbReference>
<dbReference type="GO" id="GO:0097169">
    <property type="term" value="C:AIM2 inflammasome complex"/>
    <property type="evidence" value="ECO:0007669"/>
    <property type="project" value="TreeGrafter"/>
</dbReference>
<dbReference type="STRING" id="8081.ENSPREP00000002324"/>
<dbReference type="PANTHER" id="PTHR47901:SF3">
    <property type="entry name" value="CASPASE-1"/>
    <property type="match status" value="1"/>
</dbReference>
<accession>A0A3P9MYE1</accession>
<dbReference type="AlphaFoldDB" id="A0A3P9MYE1"/>
<dbReference type="GO" id="GO:0006508">
    <property type="term" value="P:proteolysis"/>
    <property type="evidence" value="ECO:0007669"/>
    <property type="project" value="InterPro"/>
</dbReference>
<keyword evidence="5" id="KW-1185">Reference proteome</keyword>
<feature type="region of interest" description="Disordered" evidence="1">
    <location>
        <begin position="102"/>
        <end position="133"/>
    </location>
</feature>
<dbReference type="GO" id="GO:0072557">
    <property type="term" value="C:IPAF inflammasome complex"/>
    <property type="evidence" value="ECO:0007669"/>
    <property type="project" value="TreeGrafter"/>
</dbReference>
<evidence type="ECO:0000259" key="2">
    <source>
        <dbReference type="PROSITE" id="PS50017"/>
    </source>
</evidence>
<evidence type="ECO:0000256" key="1">
    <source>
        <dbReference type="SAM" id="MobiDB-lite"/>
    </source>
</evidence>
<dbReference type="SUPFAM" id="SSF47986">
    <property type="entry name" value="DEATH domain"/>
    <property type="match status" value="2"/>
</dbReference>
<dbReference type="FunFam" id="1.10.533.10:FF:000088">
    <property type="entry name" value="P53-induced death domain protein 1"/>
    <property type="match status" value="1"/>
</dbReference>